<evidence type="ECO:0000256" key="3">
    <source>
        <dbReference type="ARBA" id="ARBA00022833"/>
    </source>
</evidence>
<dbReference type="PROSITE" id="PS00518">
    <property type="entry name" value="ZF_RING_1"/>
    <property type="match status" value="1"/>
</dbReference>
<dbReference type="InterPro" id="IPR001841">
    <property type="entry name" value="Znf_RING"/>
</dbReference>
<dbReference type="PROSITE" id="PS50089">
    <property type="entry name" value="ZF_RING_2"/>
    <property type="match status" value="1"/>
</dbReference>
<dbReference type="PANTHER" id="PTHR37393:SF1">
    <property type="entry name" value="AT-RICH INTERACTIVE DOMAIN-CONTAINING PROTEIN 1A-LIKE"/>
    <property type="match status" value="1"/>
</dbReference>
<feature type="domain" description="RING-type" evidence="6">
    <location>
        <begin position="25"/>
        <end position="64"/>
    </location>
</feature>
<evidence type="ECO:0000313" key="7">
    <source>
        <dbReference type="EMBL" id="CAH2069471.1"/>
    </source>
</evidence>
<protein>
    <recommendedName>
        <fullName evidence="6">RING-type domain-containing protein</fullName>
    </recommendedName>
</protein>
<dbReference type="InterPro" id="IPR013083">
    <property type="entry name" value="Znf_RING/FYVE/PHD"/>
</dbReference>
<evidence type="ECO:0000256" key="5">
    <source>
        <dbReference type="SAM" id="MobiDB-lite"/>
    </source>
</evidence>
<keyword evidence="2 4" id="KW-0863">Zinc-finger</keyword>
<evidence type="ECO:0000256" key="1">
    <source>
        <dbReference type="ARBA" id="ARBA00022723"/>
    </source>
</evidence>
<accession>A0AAU9SQX6</accession>
<proteinExistence type="predicted"/>
<sequence length="381" mass="42345">MNSVAMGYDSDCIPNIHLLPKEYFCAVCDLLVYPTEALQSVCSHLYCKPCLAYVVSTTRACPRDGSLVTEADAKPLLESDRVLADTIDNVVVHCLYQVSGCEWFGFLSESSLHCSGCAFGDFLGTCKACGSICALRHVNEHLKICPGIDEFYKQHYDQNYQNDAGYDMHQQHAPMSHSPQQFHPRAGLADPHYSGQHQVPYAAPGYGYVAQTHPQVQPQPQFQYLHQPHPLSPPPPVQGLASQGLHHHQAHVYPPTAALPQDPPNQQFHYHFHIQNVMHPQANVAQSSQPHQPHAYPQPSNAGLPSYNMPVHDHQVGTQPPPQVVQNHFPQQVPHVPPPHSLATMQTHQPPLASQLTRTQYLRHLVQTYGGDPVMHFRGSG</sequence>
<dbReference type="AlphaFoldDB" id="A0AAU9SQX6"/>
<dbReference type="Proteomes" id="UP000836841">
    <property type="component" value="Chromosome 6"/>
</dbReference>
<evidence type="ECO:0000256" key="2">
    <source>
        <dbReference type="ARBA" id="ARBA00022771"/>
    </source>
</evidence>
<dbReference type="EMBL" id="OU466862">
    <property type="protein sequence ID" value="CAH2069471.1"/>
    <property type="molecule type" value="Genomic_DNA"/>
</dbReference>
<dbReference type="InterPro" id="IPR017907">
    <property type="entry name" value="Znf_RING_CS"/>
</dbReference>
<keyword evidence="8" id="KW-1185">Reference proteome</keyword>
<gene>
    <name evidence="7" type="ORF">TAV2_LOCUS19045</name>
</gene>
<keyword evidence="1" id="KW-0479">Metal-binding</keyword>
<feature type="region of interest" description="Disordered" evidence="5">
    <location>
        <begin position="283"/>
        <end position="319"/>
    </location>
</feature>
<dbReference type="PANTHER" id="PTHR37393">
    <property type="entry name" value="AT-RICH INTERACTIVE DOMAIN-CONTAINING PROTEIN 1A-LIKE"/>
    <property type="match status" value="1"/>
</dbReference>
<dbReference type="GO" id="GO:0008270">
    <property type="term" value="F:zinc ion binding"/>
    <property type="evidence" value="ECO:0007669"/>
    <property type="project" value="UniProtKB-KW"/>
</dbReference>
<evidence type="ECO:0000256" key="4">
    <source>
        <dbReference type="PROSITE-ProRule" id="PRU00175"/>
    </source>
</evidence>
<dbReference type="Gene3D" id="3.30.40.10">
    <property type="entry name" value="Zinc/RING finger domain, C3HC4 (zinc finger)"/>
    <property type="match status" value="1"/>
</dbReference>
<evidence type="ECO:0000313" key="8">
    <source>
        <dbReference type="Proteomes" id="UP000836841"/>
    </source>
</evidence>
<name>A0AAU9SQX6_THLAR</name>
<organism evidence="7 8">
    <name type="scientific">Thlaspi arvense</name>
    <name type="common">Field penny-cress</name>
    <dbReference type="NCBI Taxonomy" id="13288"/>
    <lineage>
        <taxon>Eukaryota</taxon>
        <taxon>Viridiplantae</taxon>
        <taxon>Streptophyta</taxon>
        <taxon>Embryophyta</taxon>
        <taxon>Tracheophyta</taxon>
        <taxon>Spermatophyta</taxon>
        <taxon>Magnoliopsida</taxon>
        <taxon>eudicotyledons</taxon>
        <taxon>Gunneridae</taxon>
        <taxon>Pentapetalae</taxon>
        <taxon>rosids</taxon>
        <taxon>malvids</taxon>
        <taxon>Brassicales</taxon>
        <taxon>Brassicaceae</taxon>
        <taxon>Thlaspideae</taxon>
        <taxon>Thlaspi</taxon>
    </lineage>
</organism>
<dbReference type="SUPFAM" id="SSF57850">
    <property type="entry name" value="RING/U-box"/>
    <property type="match status" value="1"/>
</dbReference>
<reference evidence="7 8" key="1">
    <citation type="submission" date="2022-03" db="EMBL/GenBank/DDBJ databases">
        <authorList>
            <person name="Nunn A."/>
            <person name="Chopra R."/>
            <person name="Nunn A."/>
            <person name="Contreras Garrido A."/>
        </authorList>
    </citation>
    <scope>NUCLEOTIDE SEQUENCE [LARGE SCALE GENOMIC DNA]</scope>
</reference>
<evidence type="ECO:0000259" key="6">
    <source>
        <dbReference type="PROSITE" id="PS50089"/>
    </source>
</evidence>
<keyword evidence="3" id="KW-0862">Zinc</keyword>